<reference evidence="2 3" key="1">
    <citation type="journal article" date="2011" name="Stand. Genomic Sci.">
        <title>Complete genome sequence of Marivirga tractuosa type strain (H-43).</title>
        <authorList>
            <person name="Pagani I."/>
            <person name="Chertkov O."/>
            <person name="Lapidus A."/>
            <person name="Lucas S."/>
            <person name="Del Rio T.G."/>
            <person name="Tice H."/>
            <person name="Copeland A."/>
            <person name="Cheng J.F."/>
            <person name="Nolan M."/>
            <person name="Saunders E."/>
            <person name="Pitluck S."/>
            <person name="Held B."/>
            <person name="Goodwin L."/>
            <person name="Liolios K."/>
            <person name="Ovchinikova G."/>
            <person name="Ivanova N."/>
            <person name="Mavromatis K."/>
            <person name="Pati A."/>
            <person name="Chen A."/>
            <person name="Palaniappan K."/>
            <person name="Land M."/>
            <person name="Hauser L."/>
            <person name="Jeffries C.D."/>
            <person name="Detter J.C."/>
            <person name="Han C."/>
            <person name="Tapia R."/>
            <person name="Ngatchou-Djao O.D."/>
            <person name="Rohde M."/>
            <person name="Goker M."/>
            <person name="Spring S."/>
            <person name="Sikorski J."/>
            <person name="Woyke T."/>
            <person name="Bristow J."/>
            <person name="Eisen J.A."/>
            <person name="Markowitz V."/>
            <person name="Hugenholtz P."/>
            <person name="Klenk H.P."/>
            <person name="Kyrpides N.C."/>
        </authorList>
    </citation>
    <scope>NUCLEOTIDE SEQUENCE [LARGE SCALE GENOMIC DNA]</scope>
    <source>
        <strain evidence="3">ATCC 23168 / DSM 4126 / NBRC 15989 / NCIMB 1408 / VKM B-1430 / H-43</strain>
    </source>
</reference>
<sequence>MDNTQKDMICVYSDTELNINRLRAELAKIGISSLVKNEFQSGVIAGFGAPVNAVDLYVNASESEEALAIIQDLNS</sequence>
<dbReference type="AlphaFoldDB" id="E4TVY5"/>
<name>E4TVY5_MARTH</name>
<proteinExistence type="predicted"/>
<dbReference type="EMBL" id="CP002349">
    <property type="protein sequence ID" value="ADR23203.1"/>
    <property type="molecule type" value="Genomic_DNA"/>
</dbReference>
<dbReference type="Proteomes" id="UP000008720">
    <property type="component" value="Chromosome"/>
</dbReference>
<dbReference type="KEGG" id="mtt:Ftrac_3229"/>
<dbReference type="HOGENOM" id="CLU_194262_2_0_10"/>
<evidence type="ECO:0000313" key="2">
    <source>
        <dbReference type="EMBL" id="ADR23203.1"/>
    </source>
</evidence>
<dbReference type="InterPro" id="IPR018551">
    <property type="entry name" value="DUF2007"/>
</dbReference>
<evidence type="ECO:0000259" key="1">
    <source>
        <dbReference type="Pfam" id="PF09413"/>
    </source>
</evidence>
<organism evidence="2 3">
    <name type="scientific">Marivirga tractuosa (strain ATCC 23168 / DSM 4126 / NBRC 15989 / NCIMB 1408 / VKM B-1430 / H-43)</name>
    <name type="common">Microscilla tractuosa</name>
    <name type="synonym">Flexibacter tractuosus</name>
    <dbReference type="NCBI Taxonomy" id="643867"/>
    <lineage>
        <taxon>Bacteria</taxon>
        <taxon>Pseudomonadati</taxon>
        <taxon>Bacteroidota</taxon>
        <taxon>Cytophagia</taxon>
        <taxon>Cytophagales</taxon>
        <taxon>Marivirgaceae</taxon>
        <taxon>Marivirga</taxon>
    </lineage>
</organism>
<feature type="domain" description="DUF2007" evidence="1">
    <location>
        <begin position="8"/>
        <end position="73"/>
    </location>
</feature>
<accession>E4TVY5</accession>
<evidence type="ECO:0000313" key="3">
    <source>
        <dbReference type="Proteomes" id="UP000008720"/>
    </source>
</evidence>
<dbReference type="Pfam" id="PF09413">
    <property type="entry name" value="DUF2007"/>
    <property type="match status" value="1"/>
</dbReference>
<dbReference type="OrthoDB" id="1149279at2"/>
<keyword evidence="3" id="KW-1185">Reference proteome</keyword>
<gene>
    <name evidence="2" type="ordered locus">Ftrac_3229</name>
</gene>
<protein>
    <recommendedName>
        <fullName evidence="1">DUF2007 domain-containing protein</fullName>
    </recommendedName>
</protein>
<dbReference type="RefSeq" id="WP_013455345.1">
    <property type="nucleotide sequence ID" value="NC_014759.1"/>
</dbReference>
<dbReference type="STRING" id="643867.Ftrac_3229"/>